<keyword evidence="6" id="KW-1185">Reference proteome</keyword>
<dbReference type="InterPro" id="IPR001647">
    <property type="entry name" value="HTH_TetR"/>
</dbReference>
<dbReference type="InterPro" id="IPR009057">
    <property type="entry name" value="Homeodomain-like_sf"/>
</dbReference>
<reference evidence="6" key="1">
    <citation type="journal article" date="2019" name="Int. J. Syst. Evol. Microbiol.">
        <title>The Global Catalogue of Microorganisms (GCM) 10K type strain sequencing project: providing services to taxonomists for standard genome sequencing and annotation.</title>
        <authorList>
            <consortium name="The Broad Institute Genomics Platform"/>
            <consortium name="The Broad Institute Genome Sequencing Center for Infectious Disease"/>
            <person name="Wu L."/>
            <person name="Ma J."/>
        </authorList>
    </citation>
    <scope>NUCLEOTIDE SEQUENCE [LARGE SCALE GENOMIC DNA]</scope>
    <source>
        <strain evidence="6">JCM 17938</strain>
    </source>
</reference>
<evidence type="ECO:0000256" key="2">
    <source>
        <dbReference type="PROSITE-ProRule" id="PRU00335"/>
    </source>
</evidence>
<dbReference type="EMBL" id="BAABHJ010000030">
    <property type="protein sequence ID" value="GAA4615602.1"/>
    <property type="molecule type" value="Genomic_DNA"/>
</dbReference>
<sequence>MTGAIRQEPAQARGRRRKEALLDAAVDLLERGGPAQVTHRAVADRAALPLAATTYYFGSREDLLTQAFTRLVARGVAAVRERLRPVAGAGPAAVADVVVGALAPFDEAERSRHLALCELYFQVGREPAFRPLARTWSAVRHEAVTEVLKEGGYPHSPADVDILVATVEGMIAQDLVEARPGTIKAMVDTVTRLLRALRATAPSGPAARPPESTARPPESAARPWEPAARPAVRPPESSARRPESTAEVDRTASRPVPAARRPYDETDAPSTL</sequence>
<protein>
    <recommendedName>
        <fullName evidence="4">HTH tetR-type domain-containing protein</fullName>
    </recommendedName>
</protein>
<dbReference type="Gene3D" id="1.10.357.10">
    <property type="entry name" value="Tetracycline Repressor, domain 2"/>
    <property type="match status" value="1"/>
</dbReference>
<evidence type="ECO:0000259" key="4">
    <source>
        <dbReference type="PROSITE" id="PS50977"/>
    </source>
</evidence>
<evidence type="ECO:0000256" key="1">
    <source>
        <dbReference type="ARBA" id="ARBA00023125"/>
    </source>
</evidence>
<accession>A0ABP8TWJ6</accession>
<comment type="caution">
    <text evidence="5">The sequence shown here is derived from an EMBL/GenBank/DDBJ whole genome shotgun (WGS) entry which is preliminary data.</text>
</comment>
<dbReference type="RefSeq" id="WP_345363934.1">
    <property type="nucleotide sequence ID" value="NZ_BAABHJ010000030.1"/>
</dbReference>
<dbReference type="PROSITE" id="PS50977">
    <property type="entry name" value="HTH_TETR_2"/>
    <property type="match status" value="1"/>
</dbReference>
<proteinExistence type="predicted"/>
<keyword evidence="1 2" id="KW-0238">DNA-binding</keyword>
<dbReference type="Proteomes" id="UP001500212">
    <property type="component" value="Unassembled WGS sequence"/>
</dbReference>
<feature type="domain" description="HTH tetR-type" evidence="4">
    <location>
        <begin position="15"/>
        <end position="75"/>
    </location>
</feature>
<dbReference type="PANTHER" id="PTHR30055">
    <property type="entry name" value="HTH-TYPE TRANSCRIPTIONAL REGULATOR RUTR"/>
    <property type="match status" value="1"/>
</dbReference>
<gene>
    <name evidence="5" type="ORF">GCM10023195_68860</name>
</gene>
<feature type="compositionally biased region" description="Low complexity" evidence="3">
    <location>
        <begin position="214"/>
        <end position="237"/>
    </location>
</feature>
<organism evidence="5 6">
    <name type="scientific">Actinoallomurus liliacearum</name>
    <dbReference type="NCBI Taxonomy" id="1080073"/>
    <lineage>
        <taxon>Bacteria</taxon>
        <taxon>Bacillati</taxon>
        <taxon>Actinomycetota</taxon>
        <taxon>Actinomycetes</taxon>
        <taxon>Streptosporangiales</taxon>
        <taxon>Thermomonosporaceae</taxon>
        <taxon>Actinoallomurus</taxon>
    </lineage>
</organism>
<feature type="compositionally biased region" description="Basic and acidic residues" evidence="3">
    <location>
        <begin position="238"/>
        <end position="252"/>
    </location>
</feature>
<evidence type="ECO:0000313" key="6">
    <source>
        <dbReference type="Proteomes" id="UP001500212"/>
    </source>
</evidence>
<dbReference type="InterPro" id="IPR036271">
    <property type="entry name" value="Tet_transcr_reg_TetR-rel_C_sf"/>
</dbReference>
<evidence type="ECO:0000313" key="5">
    <source>
        <dbReference type="EMBL" id="GAA4615602.1"/>
    </source>
</evidence>
<dbReference type="SUPFAM" id="SSF48498">
    <property type="entry name" value="Tetracyclin repressor-like, C-terminal domain"/>
    <property type="match status" value="1"/>
</dbReference>
<dbReference type="InterPro" id="IPR041583">
    <property type="entry name" value="TetR_C_31"/>
</dbReference>
<dbReference type="PANTHER" id="PTHR30055:SF226">
    <property type="entry name" value="HTH-TYPE TRANSCRIPTIONAL REGULATOR PKSA"/>
    <property type="match status" value="1"/>
</dbReference>
<name>A0ABP8TWJ6_9ACTN</name>
<dbReference type="InterPro" id="IPR050109">
    <property type="entry name" value="HTH-type_TetR-like_transc_reg"/>
</dbReference>
<feature type="region of interest" description="Disordered" evidence="3">
    <location>
        <begin position="200"/>
        <end position="272"/>
    </location>
</feature>
<feature type="DNA-binding region" description="H-T-H motif" evidence="2">
    <location>
        <begin position="38"/>
        <end position="57"/>
    </location>
</feature>
<dbReference type="Pfam" id="PF00440">
    <property type="entry name" value="TetR_N"/>
    <property type="match status" value="1"/>
</dbReference>
<evidence type="ECO:0000256" key="3">
    <source>
        <dbReference type="SAM" id="MobiDB-lite"/>
    </source>
</evidence>
<dbReference type="Pfam" id="PF17940">
    <property type="entry name" value="TetR_C_31"/>
    <property type="match status" value="1"/>
</dbReference>
<dbReference type="SUPFAM" id="SSF46689">
    <property type="entry name" value="Homeodomain-like"/>
    <property type="match status" value="1"/>
</dbReference>